<protein>
    <submittedName>
        <fullName evidence="1">Uncharacterized protein</fullName>
    </submittedName>
</protein>
<proteinExistence type="predicted"/>
<accession>A0A382HAD3</accession>
<dbReference type="AlphaFoldDB" id="A0A382HAD3"/>
<name>A0A382HAD3_9ZZZZ</name>
<sequence length="30" mass="3241">YIVFNCAIKSAGNISMQSLSVSSCKLFLIC</sequence>
<gene>
    <name evidence="1" type="ORF">METZ01_LOCUS236721</name>
</gene>
<organism evidence="1">
    <name type="scientific">marine metagenome</name>
    <dbReference type="NCBI Taxonomy" id="408172"/>
    <lineage>
        <taxon>unclassified sequences</taxon>
        <taxon>metagenomes</taxon>
        <taxon>ecological metagenomes</taxon>
    </lineage>
</organism>
<evidence type="ECO:0000313" key="1">
    <source>
        <dbReference type="EMBL" id="SVB83867.1"/>
    </source>
</evidence>
<reference evidence="1" key="1">
    <citation type="submission" date="2018-05" db="EMBL/GenBank/DDBJ databases">
        <authorList>
            <person name="Lanie J.A."/>
            <person name="Ng W.-L."/>
            <person name="Kazmierczak K.M."/>
            <person name="Andrzejewski T.M."/>
            <person name="Davidsen T.M."/>
            <person name="Wayne K.J."/>
            <person name="Tettelin H."/>
            <person name="Glass J.I."/>
            <person name="Rusch D."/>
            <person name="Podicherti R."/>
            <person name="Tsui H.-C.T."/>
            <person name="Winkler M.E."/>
        </authorList>
    </citation>
    <scope>NUCLEOTIDE SEQUENCE</scope>
</reference>
<dbReference type="EMBL" id="UINC01059923">
    <property type="protein sequence ID" value="SVB83867.1"/>
    <property type="molecule type" value="Genomic_DNA"/>
</dbReference>
<feature type="non-terminal residue" evidence="1">
    <location>
        <position position="1"/>
    </location>
</feature>